<reference evidence="2 3" key="1">
    <citation type="submission" date="2020-08" db="EMBL/GenBank/DDBJ databases">
        <title>Sequencing the genomes of 1000 actinobacteria strains.</title>
        <authorList>
            <person name="Klenk H.-P."/>
        </authorList>
    </citation>
    <scope>NUCLEOTIDE SEQUENCE [LARGE SCALE GENOMIC DNA]</scope>
    <source>
        <strain evidence="2 3">DSM 22826</strain>
    </source>
</reference>
<dbReference type="EMBL" id="JACHVS010000002">
    <property type="protein sequence ID" value="MBB2996689.1"/>
    <property type="molecule type" value="Genomic_DNA"/>
</dbReference>
<evidence type="ECO:0000313" key="3">
    <source>
        <dbReference type="Proteomes" id="UP000523000"/>
    </source>
</evidence>
<gene>
    <name evidence="2" type="ORF">E9229_002936</name>
</gene>
<accession>A0A839QKF3</accession>
<evidence type="ECO:0000256" key="1">
    <source>
        <dbReference type="SAM" id="MobiDB-lite"/>
    </source>
</evidence>
<feature type="region of interest" description="Disordered" evidence="1">
    <location>
        <begin position="112"/>
        <end position="131"/>
    </location>
</feature>
<sequence length="131" mass="13629">MPPTSTPPGGAGPVMLGALAELPERGRVVLNGYVDAITIQPGTSAPAFTAIVSDHPAPPGGRRRPAAQVRLIWLGQRRVPGIFAGSRLRCEGMVALVDGIATIHNPRYEILPDPHAASGAGARTEGRTEQP</sequence>
<name>A0A839QKF3_9MICC</name>
<evidence type="ECO:0008006" key="4">
    <source>
        <dbReference type="Google" id="ProtNLM"/>
    </source>
</evidence>
<keyword evidence="3" id="KW-1185">Reference proteome</keyword>
<protein>
    <recommendedName>
        <fullName evidence="4">OB-fold nucleic acid binding domain-containing protein</fullName>
    </recommendedName>
</protein>
<comment type="caution">
    <text evidence="2">The sequence shown here is derived from an EMBL/GenBank/DDBJ whole genome shotgun (WGS) entry which is preliminary data.</text>
</comment>
<organism evidence="2 3">
    <name type="scientific">Paeniglutamicibacter cryotolerans</name>
    <dbReference type="NCBI Taxonomy" id="670079"/>
    <lineage>
        <taxon>Bacteria</taxon>
        <taxon>Bacillati</taxon>
        <taxon>Actinomycetota</taxon>
        <taxon>Actinomycetes</taxon>
        <taxon>Micrococcales</taxon>
        <taxon>Micrococcaceae</taxon>
        <taxon>Paeniglutamicibacter</taxon>
    </lineage>
</organism>
<dbReference type="AlphaFoldDB" id="A0A839QKF3"/>
<dbReference type="RefSeq" id="WP_312855715.1">
    <property type="nucleotide sequence ID" value="NZ_BAABGK010000033.1"/>
</dbReference>
<proteinExistence type="predicted"/>
<evidence type="ECO:0000313" key="2">
    <source>
        <dbReference type="EMBL" id="MBB2996689.1"/>
    </source>
</evidence>
<dbReference type="Proteomes" id="UP000523000">
    <property type="component" value="Unassembled WGS sequence"/>
</dbReference>